<dbReference type="AlphaFoldDB" id="A0A8X7RCS9"/>
<dbReference type="Proteomes" id="UP000886595">
    <property type="component" value="Unassembled WGS sequence"/>
</dbReference>
<evidence type="ECO:0000313" key="2">
    <source>
        <dbReference type="Proteomes" id="UP000886595"/>
    </source>
</evidence>
<proteinExistence type="predicted"/>
<organism evidence="1 2">
    <name type="scientific">Brassica carinata</name>
    <name type="common">Ethiopian mustard</name>
    <name type="synonym">Abyssinian cabbage</name>
    <dbReference type="NCBI Taxonomy" id="52824"/>
    <lineage>
        <taxon>Eukaryota</taxon>
        <taxon>Viridiplantae</taxon>
        <taxon>Streptophyta</taxon>
        <taxon>Embryophyta</taxon>
        <taxon>Tracheophyta</taxon>
        <taxon>Spermatophyta</taxon>
        <taxon>Magnoliopsida</taxon>
        <taxon>eudicotyledons</taxon>
        <taxon>Gunneridae</taxon>
        <taxon>Pentapetalae</taxon>
        <taxon>rosids</taxon>
        <taxon>malvids</taxon>
        <taxon>Brassicales</taxon>
        <taxon>Brassicaceae</taxon>
        <taxon>Brassiceae</taxon>
        <taxon>Brassica</taxon>
    </lineage>
</organism>
<reference evidence="1 2" key="1">
    <citation type="submission" date="2020-02" db="EMBL/GenBank/DDBJ databases">
        <authorList>
            <person name="Ma Q."/>
            <person name="Huang Y."/>
            <person name="Song X."/>
            <person name="Pei D."/>
        </authorList>
    </citation>
    <scope>NUCLEOTIDE SEQUENCE [LARGE SCALE GENOMIC DNA]</scope>
    <source>
        <strain evidence="1">Sxm20200214</strain>
        <tissue evidence="1">Leaf</tissue>
    </source>
</reference>
<gene>
    <name evidence="1" type="ORF">Bca52824_046472</name>
</gene>
<accession>A0A8X7RCS9</accession>
<keyword evidence="2" id="KW-1185">Reference proteome</keyword>
<protein>
    <submittedName>
        <fullName evidence="1">Uncharacterized protein</fullName>
    </submittedName>
</protein>
<comment type="caution">
    <text evidence="1">The sequence shown here is derived from an EMBL/GenBank/DDBJ whole genome shotgun (WGS) entry which is preliminary data.</text>
</comment>
<name>A0A8X7RCS9_BRACI</name>
<dbReference type="OrthoDB" id="3231855at2759"/>
<evidence type="ECO:0000313" key="1">
    <source>
        <dbReference type="EMBL" id="KAG2286868.1"/>
    </source>
</evidence>
<dbReference type="EMBL" id="JAAMPC010000010">
    <property type="protein sequence ID" value="KAG2286868.1"/>
    <property type="molecule type" value="Genomic_DNA"/>
</dbReference>
<sequence>MESKIETLTLTLVNLFQKRAVTMTEQVNRLVSPDRGRSKNAALPSTSQVTCSRLDVEGMDLQRTSSRELGNSLQVVIGIGKHSRTAQVNLNVVI</sequence>